<evidence type="ECO:0000256" key="1">
    <source>
        <dbReference type="SAM" id="SignalP"/>
    </source>
</evidence>
<evidence type="ECO:0000313" key="3">
    <source>
        <dbReference type="Proteomes" id="UP000515811"/>
    </source>
</evidence>
<dbReference type="RefSeq" id="WP_187596932.1">
    <property type="nucleotide sequence ID" value="NZ_CP060714.1"/>
</dbReference>
<sequence length="131" mass="14284">MKPSTTARRSALAATATALCALLAAVPVTPAFAQQNQTLEHAVARNFPPSSQRGELIIKSTVEGSADGKDYRLAPGLRIFNQQNQLVFAHAVIGKKLDVRYLVEPSTGMLLTAWILTQTEVAREPKRSWLK</sequence>
<dbReference type="EMBL" id="CP060714">
    <property type="protein sequence ID" value="QNN56666.1"/>
    <property type="molecule type" value="Genomic_DNA"/>
</dbReference>
<dbReference type="PROSITE" id="PS51318">
    <property type="entry name" value="TAT"/>
    <property type="match status" value="1"/>
</dbReference>
<proteinExistence type="predicted"/>
<keyword evidence="1" id="KW-0732">Signal</keyword>
<dbReference type="Proteomes" id="UP000515811">
    <property type="component" value="Chromosome"/>
</dbReference>
<gene>
    <name evidence="2" type="ORF">H9K76_19420</name>
</gene>
<feature type="chain" id="PRO_5028968380" evidence="1">
    <location>
        <begin position="34"/>
        <end position="131"/>
    </location>
</feature>
<reference evidence="2 3" key="1">
    <citation type="submission" date="2020-08" db="EMBL/GenBank/DDBJ databases">
        <title>Genome sequence of Diaphorobacter ruginosibacter DSM 27467T.</title>
        <authorList>
            <person name="Hyun D.-W."/>
            <person name="Bae J.-W."/>
        </authorList>
    </citation>
    <scope>NUCLEOTIDE SEQUENCE [LARGE SCALE GENOMIC DNA]</scope>
    <source>
        <strain evidence="2 3">DSM 27467</strain>
    </source>
</reference>
<dbReference type="InterPro" id="IPR006311">
    <property type="entry name" value="TAT_signal"/>
</dbReference>
<feature type="signal peptide" evidence="1">
    <location>
        <begin position="1"/>
        <end position="33"/>
    </location>
</feature>
<organism evidence="2 3">
    <name type="scientific">Diaphorobacter ruginosibacter</name>
    <dbReference type="NCBI Taxonomy" id="1715720"/>
    <lineage>
        <taxon>Bacteria</taxon>
        <taxon>Pseudomonadati</taxon>
        <taxon>Pseudomonadota</taxon>
        <taxon>Betaproteobacteria</taxon>
        <taxon>Burkholderiales</taxon>
        <taxon>Comamonadaceae</taxon>
        <taxon>Diaphorobacter</taxon>
    </lineage>
</organism>
<dbReference type="AlphaFoldDB" id="A0A7G9RM41"/>
<dbReference type="KEGG" id="drg:H9K76_19420"/>
<evidence type="ECO:0000313" key="2">
    <source>
        <dbReference type="EMBL" id="QNN56666.1"/>
    </source>
</evidence>
<protein>
    <submittedName>
        <fullName evidence="2">Uncharacterized protein</fullName>
    </submittedName>
</protein>
<accession>A0A7G9RM41</accession>
<keyword evidence="3" id="KW-1185">Reference proteome</keyword>
<name>A0A7G9RM41_9BURK</name>